<evidence type="ECO:0000313" key="4">
    <source>
        <dbReference type="Proteomes" id="UP001362999"/>
    </source>
</evidence>
<feature type="compositionally biased region" description="Pro residues" evidence="1">
    <location>
        <begin position="38"/>
        <end position="47"/>
    </location>
</feature>
<proteinExistence type="predicted"/>
<dbReference type="Proteomes" id="UP001362999">
    <property type="component" value="Unassembled WGS sequence"/>
</dbReference>
<protein>
    <recommendedName>
        <fullName evidence="2">Ndc10 domain-containing protein</fullName>
    </recommendedName>
</protein>
<dbReference type="GO" id="GO:0003677">
    <property type="term" value="F:DNA binding"/>
    <property type="evidence" value="ECO:0007669"/>
    <property type="project" value="InterPro"/>
</dbReference>
<sequence>MDPALLDPSLHSPTEDSVDSPTTNGVSASSLASCQPPAASPSHPPPRLQFSKLQIASWPLSNYAPQRDAGESRAVYEQRLTLVTRKAPLLEACKRLHLKANKSSNLVALRQELANYWFSQASSRHLASSSHNPPSSVNPNDVLNFYPPPDPIHLPPPTGLLPTLSHTTRGEFRGAVPLFHINPAASTASSSRATANPSSGSRSTTLNAARRNTATAAPSQASTNTVSQPASSQTRAPASAILRHACTTNEDEPEDGDDGDDTEELIRQYGVEGANADELLGYDDDDDDDEDGEEEEDGDASDADIADEAAAHAAFKRSVRIQAVNRAEGNRRAGGIKTQNAVKKDFQEWQAMARERGKIKDHIIDEHALLLYINFSAEREKKTRRGVPIPNSRLGASQLKKLFFGVLRIRKVQDAADPMLLQRRPATTFVVWEAIKCRMDEALERVRNGLGENEEEDAPDIRANTFLPEISDEQLKAVGYGFLANRQLRLVIFGHLAWTSQHASGNRGDDFRALKLAELQPYTMPHPDGRTAVPCLLGLQGEEKAGRRGMRTIVNPSYSVFVAHKNPEICAMGAFAFYHHYMHDVLGLTEKLRVDWAWNKSWRQVRVLHGQSSPNTPYSEQALYNLYCRAFQHAGFNSRMKAHLPRHLLGYKQENMNVDSADTAQLGWVRNVTYFDTYKPALPKHAILGAAGFKVNETYDPVWTRVHVPPQFLLLICPDAERIRDEIANRENLPGAFNYWQMIIDMRPYAFQSGAALFQSCPKSALFRLPAFQDEDVRNWMKTTFPEELTLLHAQAGDPADLLLVQNNVLRKALEDLFKICTSSDTKLVRLTALLERRTSALSPAQGFSTTAYHRNALAFSSSPSTPPRGSSRATHSSPITIHFDSEMHETGTYESTGDDGSANHRAFVNTSPRSSDNLRVPTEVDLVLPPTEAFYKPGAPRGVVFALVQQPKFCWDVWGPKSVDRYRDVNEIWTSWIDGEAVSNAAGTQTGKKPPLKYARTANAQHWSRYREIPEWIERESSRRGVSPSTIVDELEGTRVVGNITKGINWLRKEVEGLRKAAKTASNPVDAATSSTAPGEAEAQLAWLNQQEELALVYSMDSIEHTTTVGLDQAGLLLCALLLGGDYAPGVTGIGPATARALAQQGFGRDLVRIMNLSVGSQRLKNLAVWRTALRGELRTNSSGRLAKRLPDAADNISDAFPNLDVVNLYLHPFICTSLEYSGPMPDCSSWRPRDPAIPLIADFCSSTFRWQGEFLLKKLNSNVFPGITFRMISSPLVLYDKVNDLFASPGTGGAVVTIRDAAPGYAQNADLAPLDVKRVRITAAGYIILAVAMRDTALAETNLTRIPGGVAEYDESIELEVLDSDEEELVSAHSKLASQGVIDLTGDDFSL</sequence>
<accession>A0AAV9ZJX2</accession>
<dbReference type="SUPFAM" id="SSF88723">
    <property type="entry name" value="PIN domain-like"/>
    <property type="match status" value="1"/>
</dbReference>
<evidence type="ECO:0000256" key="1">
    <source>
        <dbReference type="SAM" id="MobiDB-lite"/>
    </source>
</evidence>
<feature type="region of interest" description="Disordered" evidence="1">
    <location>
        <begin position="859"/>
        <end position="917"/>
    </location>
</feature>
<dbReference type="SUPFAM" id="SSF47807">
    <property type="entry name" value="5' to 3' exonuclease, C-terminal subdomain"/>
    <property type="match status" value="1"/>
</dbReference>
<evidence type="ECO:0000313" key="3">
    <source>
        <dbReference type="EMBL" id="KAK6984518.1"/>
    </source>
</evidence>
<feature type="compositionally biased region" description="Low complexity" evidence="1">
    <location>
        <begin position="186"/>
        <end position="217"/>
    </location>
</feature>
<feature type="region of interest" description="Disordered" evidence="1">
    <location>
        <begin position="1"/>
        <end position="48"/>
    </location>
</feature>
<dbReference type="Gene3D" id="1.10.150.20">
    <property type="entry name" value="5' to 3' exonuclease, C-terminal subdomain"/>
    <property type="match status" value="1"/>
</dbReference>
<feature type="compositionally biased region" description="Acidic residues" evidence="1">
    <location>
        <begin position="280"/>
        <end position="303"/>
    </location>
</feature>
<dbReference type="InterPro" id="IPR031872">
    <property type="entry name" value="NDC10_II"/>
</dbReference>
<gene>
    <name evidence="3" type="ORF">R3P38DRAFT_3452437</name>
</gene>
<keyword evidence="4" id="KW-1185">Reference proteome</keyword>
<feature type="domain" description="Ndc10" evidence="2">
    <location>
        <begin position="507"/>
        <end position="776"/>
    </location>
</feature>
<dbReference type="EMBL" id="JAWWNJ010000137">
    <property type="protein sequence ID" value="KAK6984518.1"/>
    <property type="molecule type" value="Genomic_DNA"/>
</dbReference>
<organism evidence="3 4">
    <name type="scientific">Favolaschia claudopus</name>
    <dbReference type="NCBI Taxonomy" id="2862362"/>
    <lineage>
        <taxon>Eukaryota</taxon>
        <taxon>Fungi</taxon>
        <taxon>Dikarya</taxon>
        <taxon>Basidiomycota</taxon>
        <taxon>Agaricomycotina</taxon>
        <taxon>Agaricomycetes</taxon>
        <taxon>Agaricomycetidae</taxon>
        <taxon>Agaricales</taxon>
        <taxon>Marasmiineae</taxon>
        <taxon>Mycenaceae</taxon>
        <taxon>Favolaschia</taxon>
    </lineage>
</organism>
<dbReference type="InterPro" id="IPR036279">
    <property type="entry name" value="5-3_exonuclease_C_sf"/>
</dbReference>
<feature type="compositionally biased region" description="Polar residues" evidence="1">
    <location>
        <begin position="218"/>
        <end position="236"/>
    </location>
</feature>
<name>A0AAV9ZJX2_9AGAR</name>
<feature type="region of interest" description="Disordered" evidence="1">
    <location>
        <begin position="271"/>
        <end position="303"/>
    </location>
</feature>
<dbReference type="InterPro" id="IPR038279">
    <property type="entry name" value="Ndc10_dom2_sf"/>
</dbReference>
<evidence type="ECO:0000259" key="2">
    <source>
        <dbReference type="Pfam" id="PF16787"/>
    </source>
</evidence>
<dbReference type="InterPro" id="IPR029060">
    <property type="entry name" value="PIN-like_dom_sf"/>
</dbReference>
<comment type="caution">
    <text evidence="3">The sequence shown here is derived from an EMBL/GenBank/DDBJ whole genome shotgun (WGS) entry which is preliminary data.</text>
</comment>
<feature type="region of interest" description="Disordered" evidence="1">
    <location>
        <begin position="186"/>
        <end position="237"/>
    </location>
</feature>
<dbReference type="Gene3D" id="1.10.443.20">
    <property type="entry name" value="Centromere DNA-binding protein complex CBF3 subunit, domain 2"/>
    <property type="match status" value="1"/>
</dbReference>
<feature type="compositionally biased region" description="Low complexity" evidence="1">
    <location>
        <begin position="27"/>
        <end position="37"/>
    </location>
</feature>
<reference evidence="3 4" key="1">
    <citation type="journal article" date="2024" name="J Genomics">
        <title>Draft genome sequencing and assembly of Favolaschia claudopus CIRM-BRFM 2984 isolated from oak limbs.</title>
        <authorList>
            <person name="Navarro D."/>
            <person name="Drula E."/>
            <person name="Chaduli D."/>
            <person name="Cazenave R."/>
            <person name="Ahrendt S."/>
            <person name="Wang J."/>
            <person name="Lipzen A."/>
            <person name="Daum C."/>
            <person name="Barry K."/>
            <person name="Grigoriev I.V."/>
            <person name="Favel A."/>
            <person name="Rosso M.N."/>
            <person name="Martin F."/>
        </authorList>
    </citation>
    <scope>NUCLEOTIDE SEQUENCE [LARGE SCALE GENOMIC DNA]</scope>
    <source>
        <strain evidence="3 4">CIRM-BRFM 2984</strain>
    </source>
</reference>
<feature type="compositionally biased region" description="Low complexity" evidence="1">
    <location>
        <begin position="861"/>
        <end position="873"/>
    </location>
</feature>
<dbReference type="Pfam" id="PF16787">
    <property type="entry name" value="NDC10_II"/>
    <property type="match status" value="1"/>
</dbReference>